<dbReference type="InterPro" id="IPR001279">
    <property type="entry name" value="Metallo-B-lactamas"/>
</dbReference>
<dbReference type="HOGENOM" id="CLU_061385_0_0_0"/>
<dbReference type="PANTHER" id="PTHR42951:SF4">
    <property type="entry name" value="ACYL-COENZYME A THIOESTERASE MBLAC2"/>
    <property type="match status" value="1"/>
</dbReference>
<evidence type="ECO:0000259" key="1">
    <source>
        <dbReference type="SMART" id="SM00849"/>
    </source>
</evidence>
<gene>
    <name evidence="2" type="ORF">JonanDRAFT_1381</name>
</gene>
<evidence type="ECO:0000313" key="2">
    <source>
        <dbReference type="EMBL" id="EHM13745.1"/>
    </source>
</evidence>
<accession>H0UMP2</accession>
<dbReference type="OrthoDB" id="9761531at2"/>
<keyword evidence="3" id="KW-1185">Reference proteome</keyword>
<sequence length="323" mass="35167">MTDTELLRLELRLLPLPLGPAGFETFLSCWVVTGEPTTLVDCGAPSTAGALIAQLEGLGLTPEYLLLTHIHMDHAGGAGELARRWPRLKVVAHEKALAHLAAPEKLTEDTRAALGSELANAYGPMTPVRPGQLFGPEMLPPGWEALPTPGHAFHHLSFFCDLPEGERACFGGEALGTLGHPSWFIDSAPLPWLRPATPPKQKPSVTAASIGSVKNARWSLYCAAHFAASRDRRLPDRALAQLRLWGAFADQAVREGWDDDETVDRLLAADGELGTWGDLKPDVQGRERFFMRNSIRGLKEFIKGQGNNPTVRPVGSWRRGNDA</sequence>
<dbReference type="EMBL" id="CM001376">
    <property type="protein sequence ID" value="EHM13745.1"/>
    <property type="molecule type" value="Genomic_DNA"/>
</dbReference>
<organism evidence="2 3">
    <name type="scientific">Jonquetella anthropi DSM 22815</name>
    <dbReference type="NCBI Taxonomy" id="885272"/>
    <lineage>
        <taxon>Bacteria</taxon>
        <taxon>Thermotogati</taxon>
        <taxon>Synergistota</taxon>
        <taxon>Synergistia</taxon>
        <taxon>Synergistales</taxon>
        <taxon>Dethiosulfovibrionaceae</taxon>
        <taxon>Jonquetella</taxon>
    </lineage>
</organism>
<feature type="domain" description="Metallo-beta-lactamase" evidence="1">
    <location>
        <begin position="26"/>
        <end position="225"/>
    </location>
</feature>
<dbReference type="RefSeq" id="WP_008519415.1">
    <property type="nucleotide sequence ID" value="NZ_CM001376.1"/>
</dbReference>
<dbReference type="Pfam" id="PF00753">
    <property type="entry name" value="Lactamase_B"/>
    <property type="match status" value="1"/>
</dbReference>
<dbReference type="SMART" id="SM00849">
    <property type="entry name" value="Lactamase_B"/>
    <property type="match status" value="1"/>
</dbReference>
<dbReference type="InterPro" id="IPR036866">
    <property type="entry name" value="RibonucZ/Hydroxyglut_hydro"/>
</dbReference>
<dbReference type="AlphaFoldDB" id="H0UMP2"/>
<dbReference type="Proteomes" id="UP000003806">
    <property type="component" value="Chromosome"/>
</dbReference>
<keyword evidence="2" id="KW-0378">Hydrolase</keyword>
<proteinExistence type="predicted"/>
<evidence type="ECO:0000313" key="3">
    <source>
        <dbReference type="Proteomes" id="UP000003806"/>
    </source>
</evidence>
<name>H0UMP2_9BACT</name>
<dbReference type="SUPFAM" id="SSF56281">
    <property type="entry name" value="Metallo-hydrolase/oxidoreductase"/>
    <property type="match status" value="1"/>
</dbReference>
<dbReference type="InterPro" id="IPR050855">
    <property type="entry name" value="NDM-1-like"/>
</dbReference>
<dbReference type="GO" id="GO:0016787">
    <property type="term" value="F:hydrolase activity"/>
    <property type="evidence" value="ECO:0007669"/>
    <property type="project" value="UniProtKB-KW"/>
</dbReference>
<dbReference type="PANTHER" id="PTHR42951">
    <property type="entry name" value="METALLO-BETA-LACTAMASE DOMAIN-CONTAINING"/>
    <property type="match status" value="1"/>
</dbReference>
<dbReference type="eggNOG" id="COG0491">
    <property type="taxonomic scope" value="Bacteria"/>
</dbReference>
<dbReference type="Gene3D" id="3.60.15.10">
    <property type="entry name" value="Ribonuclease Z/Hydroxyacylglutathione hydrolase-like"/>
    <property type="match status" value="1"/>
</dbReference>
<reference evidence="2 3" key="1">
    <citation type="submission" date="2011-11" db="EMBL/GenBank/DDBJ databases">
        <title>The Noncontiguous Finished genome of Jonquetella anthropi DSM 22815.</title>
        <authorList>
            <consortium name="US DOE Joint Genome Institute (JGI-PGF)"/>
            <person name="Lucas S."/>
            <person name="Copeland A."/>
            <person name="Lapidus A."/>
            <person name="Glavina del Rio T."/>
            <person name="Dalin E."/>
            <person name="Tice H."/>
            <person name="Bruce D."/>
            <person name="Goodwin L."/>
            <person name="Pitluck S."/>
            <person name="Peters L."/>
            <person name="Mikhailova N."/>
            <person name="Held B."/>
            <person name="Kyrpides N."/>
            <person name="Mavromatis K."/>
            <person name="Ivanova N."/>
            <person name="Markowitz V."/>
            <person name="Cheng J.-F."/>
            <person name="Hugenholtz P."/>
            <person name="Woyke T."/>
            <person name="Wu D."/>
            <person name="Gronow S."/>
            <person name="Wellnitz S."/>
            <person name="Brambilla E."/>
            <person name="Klenk H.-P."/>
            <person name="Eisen J.A."/>
        </authorList>
    </citation>
    <scope>NUCLEOTIDE SEQUENCE [LARGE SCALE GENOMIC DNA]</scope>
    <source>
        <strain evidence="2 3">DSM 22815</strain>
    </source>
</reference>
<dbReference type="STRING" id="885272.JonanDRAFT_1381"/>
<protein>
    <submittedName>
        <fullName evidence="2">Zn-dependent hydrolase, glyoxylase</fullName>
    </submittedName>
</protein>